<dbReference type="Pfam" id="PF07388">
    <property type="entry name" value="A-2_8-polyST"/>
    <property type="match status" value="1"/>
</dbReference>
<gene>
    <name evidence="1" type="ORF">GXP69_11185</name>
</gene>
<reference evidence="1 2" key="1">
    <citation type="submission" date="2020-02" db="EMBL/GenBank/DDBJ databases">
        <authorList>
            <person name="Kim M.K."/>
        </authorList>
    </citation>
    <scope>NUCLEOTIDE SEQUENCE [LARGE SCALE GENOMIC DNA]</scope>
    <source>
        <strain evidence="1 2">BT327</strain>
    </source>
</reference>
<organism evidence="1 2">
    <name type="scientific">Pontibacter burrus</name>
    <dbReference type="NCBI Taxonomy" id="2704466"/>
    <lineage>
        <taxon>Bacteria</taxon>
        <taxon>Pseudomonadati</taxon>
        <taxon>Bacteroidota</taxon>
        <taxon>Cytophagia</taxon>
        <taxon>Cytophagales</taxon>
        <taxon>Hymenobacteraceae</taxon>
        <taxon>Pontibacter</taxon>
    </lineage>
</organism>
<dbReference type="InterPro" id="IPR010866">
    <property type="entry name" value="A-2_8-polyST"/>
</dbReference>
<name>A0A6B3LXA7_9BACT</name>
<dbReference type="AlphaFoldDB" id="A0A6B3LXA7"/>
<accession>A0A6B3LXA7</accession>
<proteinExistence type="predicted"/>
<keyword evidence="2" id="KW-1185">Reference proteome</keyword>
<evidence type="ECO:0000313" key="1">
    <source>
        <dbReference type="EMBL" id="NEM98260.1"/>
    </source>
</evidence>
<dbReference type="RefSeq" id="WP_163915144.1">
    <property type="nucleotide sequence ID" value="NZ_JAAGWD010000004.1"/>
</dbReference>
<evidence type="ECO:0000313" key="2">
    <source>
        <dbReference type="Proteomes" id="UP000474777"/>
    </source>
</evidence>
<sequence length="415" mass="48096">MKKERLLILCDHNRADFLLPYKRLKEEAELFFLEFASERSITNYSYKEYGEAIFWSEYKDAFALLEQVRPKKVIFLWIDSYQQVALNLACKLKGIKTYIIEHGIRDWRANIELEKYFFNPAKSSLSSRVKELSLELIPRFKTRLFLLKTLKNLPEPEKSFLSNYIKLRRRSTFHTVKQKVLSELRLPSAYISYSPKVFSVHQHFDNLRPDFSVHYIGVPMYDELANHIHNVEPVSKSNNILLVDQGLANRNLLGWNKNSYKQFLKNLSNYCQSAGFTLSIKFHPSDTNAIRNYDLGNLPANVIDDAQLAQILPHTPVIIGFFSTLLLPLAALPHTTLITLENHPIGKLDVSKSFVDAGVAHPVYSLDELPAVLGNIEQLHQQQLPNKKKFEEEWLYKFDGKAGERLRDILLNDEL</sequence>
<comment type="caution">
    <text evidence="1">The sequence shown here is derived from an EMBL/GenBank/DDBJ whole genome shotgun (WGS) entry which is preliminary data.</text>
</comment>
<dbReference type="EMBL" id="JAAGWD010000004">
    <property type="protein sequence ID" value="NEM98260.1"/>
    <property type="molecule type" value="Genomic_DNA"/>
</dbReference>
<dbReference type="Proteomes" id="UP000474777">
    <property type="component" value="Unassembled WGS sequence"/>
</dbReference>
<protein>
    <submittedName>
        <fullName evidence="1">Uncharacterized protein</fullName>
    </submittedName>
</protein>